<gene>
    <name evidence="2" type="ORF">GAO09_26940</name>
</gene>
<dbReference type="Proteomes" id="UP000435138">
    <property type="component" value="Unassembled WGS sequence"/>
</dbReference>
<name>A0A6A8AII2_9HYPH</name>
<sequence length="484" mass="51512">MRLNLATASAVAIAAAMFHQPVQAAEVNEQGAKELQGSLTKWLPEKAVEKGVVAVTSQSDKYQILFDLPKLMGLYDTPQFSLKQITPMTLFAAPADGGLWKVDGTNDFAMSSTGKDLEGKDSSFSYTIAKIAYNGLFDPAISYFRSGDFTSGAGTMAMTVGEEKMDVGFSGMNYTLSSVAGAGANTVDFRATAEIRDYKQNMETPQAPVEIVAESVTADVGAAGVNAQKLRDLYVFIAEKATKEKLDPAEIEAMKGHVRGALPFFTSIDETFELRKLKVNNGQETVEADAGTYMLKISGPLEATELGIGFGATGLSLPPGLVPPMYAPFVPTVTDIQLSAPNLNLQAPIDVMLNADYSKEKPISDAEAAAMGLSVFPGGAYTVNIGKSVVTAPSYDLEISGKVSGSLMAPDRVAVDAVILARDFDKTMNAVQELGKADPQAMQAFLGMTMVKGLAKTDADGRSRWEVSVDQNRKVTINGNLLPF</sequence>
<comment type="caution">
    <text evidence="2">The sequence shown here is derived from an EMBL/GenBank/DDBJ whole genome shotgun (WGS) entry which is preliminary data.</text>
</comment>
<protein>
    <recommendedName>
        <fullName evidence="4">DUF945 domain-containing protein</fullName>
    </recommendedName>
</protein>
<keyword evidence="3" id="KW-1185">Reference proteome</keyword>
<dbReference type="AlphaFoldDB" id="A0A6A8AII2"/>
<organism evidence="2 3">
    <name type="scientific">Endobacterium cereale</name>
    <dbReference type="NCBI Taxonomy" id="2663029"/>
    <lineage>
        <taxon>Bacteria</taxon>
        <taxon>Pseudomonadati</taxon>
        <taxon>Pseudomonadota</taxon>
        <taxon>Alphaproteobacteria</taxon>
        <taxon>Hyphomicrobiales</taxon>
        <taxon>Rhizobiaceae</taxon>
        <taxon>Endobacterium</taxon>
    </lineage>
</organism>
<dbReference type="EMBL" id="WIXI01000051">
    <property type="protein sequence ID" value="MQY49668.1"/>
    <property type="molecule type" value="Genomic_DNA"/>
</dbReference>
<reference evidence="2 3" key="1">
    <citation type="submission" date="2019-11" db="EMBL/GenBank/DDBJ databases">
        <title>Genome analysis of Rhizobacterium cereale a novel genus and species isolated from maize roots in North Spain.</title>
        <authorList>
            <person name="Menendez E."/>
            <person name="Flores-Felix J.D."/>
            <person name="Ramirez-Bahena M.-H."/>
            <person name="Igual J.M."/>
            <person name="Garcia-Fraile P."/>
            <person name="Peix A."/>
            <person name="Velazquez E."/>
        </authorList>
    </citation>
    <scope>NUCLEOTIDE SEQUENCE [LARGE SCALE GENOMIC DNA]</scope>
    <source>
        <strain evidence="2 3">RZME27</strain>
    </source>
</reference>
<keyword evidence="1" id="KW-0732">Signal</keyword>
<feature type="signal peptide" evidence="1">
    <location>
        <begin position="1"/>
        <end position="24"/>
    </location>
</feature>
<evidence type="ECO:0000313" key="3">
    <source>
        <dbReference type="Proteomes" id="UP000435138"/>
    </source>
</evidence>
<evidence type="ECO:0008006" key="4">
    <source>
        <dbReference type="Google" id="ProtNLM"/>
    </source>
</evidence>
<evidence type="ECO:0000313" key="2">
    <source>
        <dbReference type="EMBL" id="MQY49668.1"/>
    </source>
</evidence>
<proteinExistence type="predicted"/>
<feature type="chain" id="PRO_5025645766" description="DUF945 domain-containing protein" evidence="1">
    <location>
        <begin position="25"/>
        <end position="484"/>
    </location>
</feature>
<evidence type="ECO:0000256" key="1">
    <source>
        <dbReference type="SAM" id="SignalP"/>
    </source>
</evidence>
<accession>A0A6A8AII2</accession>
<dbReference type="RefSeq" id="WP_153359656.1">
    <property type="nucleotide sequence ID" value="NZ_JAYKOO010000001.1"/>
</dbReference>